<keyword evidence="2" id="KW-1185">Reference proteome</keyword>
<comment type="caution">
    <text evidence="1">The sequence shown here is derived from an EMBL/GenBank/DDBJ whole genome shotgun (WGS) entry which is preliminary data.</text>
</comment>
<proteinExistence type="predicted"/>
<gene>
    <name evidence="1" type="ORF">CEXT_211481</name>
</gene>
<protein>
    <submittedName>
        <fullName evidence="1">Uncharacterized protein</fullName>
    </submittedName>
</protein>
<dbReference type="Proteomes" id="UP001054945">
    <property type="component" value="Unassembled WGS sequence"/>
</dbReference>
<name>A0AAV4QG05_CAEEX</name>
<evidence type="ECO:0000313" key="2">
    <source>
        <dbReference type="Proteomes" id="UP001054945"/>
    </source>
</evidence>
<dbReference type="AlphaFoldDB" id="A0AAV4QG05"/>
<organism evidence="1 2">
    <name type="scientific">Caerostris extrusa</name>
    <name type="common">Bark spider</name>
    <name type="synonym">Caerostris bankana</name>
    <dbReference type="NCBI Taxonomy" id="172846"/>
    <lineage>
        <taxon>Eukaryota</taxon>
        <taxon>Metazoa</taxon>
        <taxon>Ecdysozoa</taxon>
        <taxon>Arthropoda</taxon>
        <taxon>Chelicerata</taxon>
        <taxon>Arachnida</taxon>
        <taxon>Araneae</taxon>
        <taxon>Araneomorphae</taxon>
        <taxon>Entelegynae</taxon>
        <taxon>Araneoidea</taxon>
        <taxon>Araneidae</taxon>
        <taxon>Caerostris</taxon>
    </lineage>
</organism>
<evidence type="ECO:0000313" key="1">
    <source>
        <dbReference type="EMBL" id="GIY06288.1"/>
    </source>
</evidence>
<sequence>MLQRCSWDNFMKSFTEAIRTEREMRTFIQGRRKRRFVTAVEESIGKENSCPLRNPMSEGSTDPLQGTLNTNLRSDAASSMSAIVFRGRSTHMAEFRLKTKEKKFRKTNRFRLSKALIPEMDDTAPWAVKRLKKMIQ</sequence>
<accession>A0AAV4QG05</accession>
<reference evidence="1 2" key="1">
    <citation type="submission" date="2021-06" db="EMBL/GenBank/DDBJ databases">
        <title>Caerostris extrusa draft genome.</title>
        <authorList>
            <person name="Kono N."/>
            <person name="Arakawa K."/>
        </authorList>
    </citation>
    <scope>NUCLEOTIDE SEQUENCE [LARGE SCALE GENOMIC DNA]</scope>
</reference>
<dbReference type="EMBL" id="BPLR01005944">
    <property type="protein sequence ID" value="GIY06288.1"/>
    <property type="molecule type" value="Genomic_DNA"/>
</dbReference>